<protein>
    <submittedName>
        <fullName evidence="1">Uncharacterized protein</fullName>
    </submittedName>
</protein>
<sequence length="21" mass="2525">MRLSLFLMPKRPQGHIKLVFI</sequence>
<evidence type="ECO:0000313" key="1">
    <source>
        <dbReference type="EMBL" id="MBX57269.1"/>
    </source>
</evidence>
<name>A0A2P2PRI7_RHIMU</name>
<organism evidence="1">
    <name type="scientific">Rhizophora mucronata</name>
    <name type="common">Asiatic mangrove</name>
    <dbReference type="NCBI Taxonomy" id="61149"/>
    <lineage>
        <taxon>Eukaryota</taxon>
        <taxon>Viridiplantae</taxon>
        <taxon>Streptophyta</taxon>
        <taxon>Embryophyta</taxon>
        <taxon>Tracheophyta</taxon>
        <taxon>Spermatophyta</taxon>
        <taxon>Magnoliopsida</taxon>
        <taxon>eudicotyledons</taxon>
        <taxon>Gunneridae</taxon>
        <taxon>Pentapetalae</taxon>
        <taxon>rosids</taxon>
        <taxon>fabids</taxon>
        <taxon>Malpighiales</taxon>
        <taxon>Rhizophoraceae</taxon>
        <taxon>Rhizophora</taxon>
    </lineage>
</organism>
<accession>A0A2P2PRI7</accession>
<dbReference type="AlphaFoldDB" id="A0A2P2PRI7"/>
<dbReference type="EMBL" id="GGEC01076785">
    <property type="protein sequence ID" value="MBX57269.1"/>
    <property type="molecule type" value="Transcribed_RNA"/>
</dbReference>
<proteinExistence type="predicted"/>
<reference evidence="1" key="1">
    <citation type="submission" date="2018-02" db="EMBL/GenBank/DDBJ databases">
        <title>Rhizophora mucronata_Transcriptome.</title>
        <authorList>
            <person name="Meera S.P."/>
            <person name="Sreeshan A."/>
            <person name="Augustine A."/>
        </authorList>
    </citation>
    <scope>NUCLEOTIDE SEQUENCE</scope>
    <source>
        <tissue evidence="1">Leaf</tissue>
    </source>
</reference>